<dbReference type="Proteomes" id="UP000020735">
    <property type="component" value="Unassembled WGS sequence"/>
</dbReference>
<dbReference type="InterPro" id="IPR054765">
    <property type="entry name" value="SLBB_dom"/>
</dbReference>
<keyword evidence="13" id="KW-0998">Cell outer membrane</keyword>
<evidence type="ECO:0000256" key="3">
    <source>
        <dbReference type="ARBA" id="ARBA00022448"/>
    </source>
</evidence>
<dbReference type="GO" id="GO:0015288">
    <property type="term" value="F:porin activity"/>
    <property type="evidence" value="ECO:0007669"/>
    <property type="project" value="UniProtKB-KW"/>
</dbReference>
<evidence type="ECO:0000256" key="1">
    <source>
        <dbReference type="ARBA" id="ARBA00004571"/>
    </source>
</evidence>
<keyword evidence="12" id="KW-0564">Palmitate</keyword>
<sequence>MKHQSTLLFLAISLSFTGCAVTSGLQTYDLPEQGTFKTAQGAEVSVVQLTQNNIPKISSESLRPQGNISALFHTPFYQYRLSPGDVLSIQLWAYPEITPPVQGSSSDIKAFGYPIDSTGNVQLPLVGQVHIAGKTLAETNKYLRNQFAKYLKTPDVVVRVLSYQAKRYFVNGQVMKSGQYTLDDHPISIYTALSMAGGVNQESGDNTDIQLIRNGEVYNLNVVALEKQGYSLHKLLVQPNDTIYVNTKQNQKLYVMGESNKSSAIPLRDQGMTLSDVLGESEGVNPYSASAARIYVMRTDLQTKKSTIYQLNLSSIGNLALSNQFQMQKNDIVYIDATGLTRWQRIMNQIVPFSSALYTFDQLGKN</sequence>
<keyword evidence="4" id="KW-1134">Transmembrane beta strand</keyword>
<dbReference type="Pfam" id="PF22461">
    <property type="entry name" value="SLBB_2"/>
    <property type="match status" value="2"/>
</dbReference>
<dbReference type="GO" id="GO:0015159">
    <property type="term" value="F:polysaccharide transmembrane transporter activity"/>
    <property type="evidence" value="ECO:0007669"/>
    <property type="project" value="InterPro"/>
</dbReference>
<evidence type="ECO:0000256" key="4">
    <source>
        <dbReference type="ARBA" id="ARBA00022452"/>
    </source>
</evidence>
<dbReference type="GO" id="GO:0046930">
    <property type="term" value="C:pore complex"/>
    <property type="evidence" value="ECO:0007669"/>
    <property type="project" value="UniProtKB-KW"/>
</dbReference>
<evidence type="ECO:0000256" key="13">
    <source>
        <dbReference type="ARBA" id="ARBA00023237"/>
    </source>
</evidence>
<dbReference type="EMBL" id="JEXJ01000008">
    <property type="protein sequence ID" value="EXC52958.1"/>
    <property type="molecule type" value="Genomic_DNA"/>
</dbReference>
<keyword evidence="5" id="KW-0762">Sugar transport</keyword>
<gene>
    <name evidence="18" type="ORF">J529_0810</name>
</gene>
<dbReference type="InterPro" id="IPR049712">
    <property type="entry name" value="Poly_export"/>
</dbReference>
<dbReference type="Gene3D" id="3.30.1950.10">
    <property type="entry name" value="wza like domain"/>
    <property type="match status" value="1"/>
</dbReference>
<evidence type="ECO:0000256" key="2">
    <source>
        <dbReference type="ARBA" id="ARBA00009450"/>
    </source>
</evidence>
<evidence type="ECO:0000256" key="14">
    <source>
        <dbReference type="ARBA" id="ARBA00023288"/>
    </source>
</evidence>
<evidence type="ECO:0000256" key="11">
    <source>
        <dbReference type="ARBA" id="ARBA00023136"/>
    </source>
</evidence>
<evidence type="ECO:0000256" key="8">
    <source>
        <dbReference type="ARBA" id="ARBA00023047"/>
    </source>
</evidence>
<keyword evidence="9" id="KW-0406">Ion transport</keyword>
<dbReference type="PROSITE" id="PS51257">
    <property type="entry name" value="PROKAR_LIPOPROTEIN"/>
    <property type="match status" value="1"/>
</dbReference>
<comment type="subcellular location">
    <subcellularLocation>
        <location evidence="1">Cell outer membrane</location>
        <topology evidence="1">Multi-pass membrane protein</topology>
    </subcellularLocation>
</comment>
<dbReference type="InterPro" id="IPR003715">
    <property type="entry name" value="Poly_export_N"/>
</dbReference>
<evidence type="ECO:0000313" key="19">
    <source>
        <dbReference type="Proteomes" id="UP000020735"/>
    </source>
</evidence>
<evidence type="ECO:0000256" key="7">
    <source>
        <dbReference type="ARBA" id="ARBA00022729"/>
    </source>
</evidence>
<feature type="domain" description="Polysaccharide export protein N-terminal" evidence="16">
    <location>
        <begin position="77"/>
        <end position="160"/>
    </location>
</feature>
<keyword evidence="10" id="KW-0626">Porin</keyword>
<evidence type="ECO:0000313" key="18">
    <source>
        <dbReference type="EMBL" id="EXC52958.1"/>
    </source>
</evidence>
<dbReference type="PANTHER" id="PTHR33619">
    <property type="entry name" value="POLYSACCHARIDE EXPORT PROTEIN GFCE-RELATED"/>
    <property type="match status" value="1"/>
</dbReference>
<keyword evidence="7 15" id="KW-0732">Signal</keyword>
<evidence type="ECO:0000256" key="15">
    <source>
        <dbReference type="SAM" id="SignalP"/>
    </source>
</evidence>
<feature type="signal peptide" evidence="15">
    <location>
        <begin position="1"/>
        <end position="20"/>
    </location>
</feature>
<keyword evidence="6" id="KW-0812">Transmembrane</keyword>
<keyword evidence="3" id="KW-0813">Transport</keyword>
<evidence type="ECO:0000256" key="12">
    <source>
        <dbReference type="ARBA" id="ARBA00023139"/>
    </source>
</evidence>
<dbReference type="AlphaFoldDB" id="A0A009T190"/>
<accession>A0A009T190</accession>
<dbReference type="Gene3D" id="3.10.560.10">
    <property type="entry name" value="Outer membrane lipoprotein wza domain like"/>
    <property type="match status" value="2"/>
</dbReference>
<keyword evidence="8" id="KW-0625">Polysaccharide transport</keyword>
<dbReference type="PANTHER" id="PTHR33619:SF3">
    <property type="entry name" value="POLYSACCHARIDE EXPORT PROTEIN GFCE-RELATED"/>
    <property type="match status" value="1"/>
</dbReference>
<feature type="domain" description="SLBB" evidence="17">
    <location>
        <begin position="166"/>
        <end position="245"/>
    </location>
</feature>
<evidence type="ECO:0000256" key="9">
    <source>
        <dbReference type="ARBA" id="ARBA00023065"/>
    </source>
</evidence>
<dbReference type="GO" id="GO:0009279">
    <property type="term" value="C:cell outer membrane"/>
    <property type="evidence" value="ECO:0007669"/>
    <property type="project" value="UniProtKB-SubCell"/>
</dbReference>
<dbReference type="PATRIC" id="fig|1310630.3.peg.801"/>
<evidence type="ECO:0000256" key="5">
    <source>
        <dbReference type="ARBA" id="ARBA00022597"/>
    </source>
</evidence>
<dbReference type="GO" id="GO:0006811">
    <property type="term" value="P:monoatomic ion transport"/>
    <property type="evidence" value="ECO:0007669"/>
    <property type="project" value="UniProtKB-KW"/>
</dbReference>
<comment type="similarity">
    <text evidence="2">Belongs to the BexD/CtrA/VexA family.</text>
</comment>
<evidence type="ECO:0000256" key="6">
    <source>
        <dbReference type="ARBA" id="ARBA00022692"/>
    </source>
</evidence>
<evidence type="ECO:0000256" key="10">
    <source>
        <dbReference type="ARBA" id="ARBA00023114"/>
    </source>
</evidence>
<keyword evidence="14" id="KW-0449">Lipoprotein</keyword>
<reference evidence="18 19" key="1">
    <citation type="submission" date="2014-02" db="EMBL/GenBank/DDBJ databases">
        <title>Comparative genomics and transcriptomics to identify genetic mechanisms underlying the emergence of carbapenem resistant Acinetobacter baumannii (CRAb).</title>
        <authorList>
            <person name="Harris A.D."/>
            <person name="Johnson K.J."/>
            <person name="George J."/>
            <person name="Shefchek K."/>
            <person name="Daugherty S.C."/>
            <person name="Parankush S."/>
            <person name="Sadzewicz L."/>
            <person name="Tallon L."/>
            <person name="Sengamalay N."/>
            <person name="Hazen T.H."/>
            <person name="Rasko D.A."/>
        </authorList>
    </citation>
    <scope>NUCLEOTIDE SEQUENCE [LARGE SCALE GENOMIC DNA]</scope>
    <source>
        <strain evidence="18 19">99063</strain>
    </source>
</reference>
<name>A0A009T190_ACIBA</name>
<protein>
    <submittedName>
        <fullName evidence="18">Polysaccharide biosynthesis/export family protein</fullName>
    </submittedName>
</protein>
<feature type="domain" description="SLBB" evidence="17">
    <location>
        <begin position="251"/>
        <end position="335"/>
    </location>
</feature>
<evidence type="ECO:0000259" key="17">
    <source>
        <dbReference type="Pfam" id="PF22461"/>
    </source>
</evidence>
<evidence type="ECO:0000259" key="16">
    <source>
        <dbReference type="Pfam" id="PF02563"/>
    </source>
</evidence>
<comment type="caution">
    <text evidence="18">The sequence shown here is derived from an EMBL/GenBank/DDBJ whole genome shotgun (WGS) entry which is preliminary data.</text>
</comment>
<organism evidence="18 19">
    <name type="scientific">Acinetobacter baumannii 99063</name>
    <dbReference type="NCBI Taxonomy" id="1310630"/>
    <lineage>
        <taxon>Bacteria</taxon>
        <taxon>Pseudomonadati</taxon>
        <taxon>Pseudomonadota</taxon>
        <taxon>Gammaproteobacteria</taxon>
        <taxon>Moraxellales</taxon>
        <taxon>Moraxellaceae</taxon>
        <taxon>Acinetobacter</taxon>
        <taxon>Acinetobacter calcoaceticus/baumannii complex</taxon>
    </lineage>
</organism>
<dbReference type="Pfam" id="PF02563">
    <property type="entry name" value="Poly_export"/>
    <property type="match status" value="1"/>
</dbReference>
<feature type="chain" id="PRO_5001451103" evidence="15">
    <location>
        <begin position="21"/>
        <end position="366"/>
    </location>
</feature>
<proteinExistence type="inferred from homology"/>
<keyword evidence="11" id="KW-0472">Membrane</keyword>